<dbReference type="Gene3D" id="3.80.10.10">
    <property type="entry name" value="Ribonuclease Inhibitor"/>
    <property type="match status" value="1"/>
</dbReference>
<evidence type="ECO:0000313" key="1">
    <source>
        <dbReference type="EMBL" id="CAD8884567.1"/>
    </source>
</evidence>
<dbReference type="SUPFAM" id="SSF52058">
    <property type="entry name" value="L domain-like"/>
    <property type="match status" value="1"/>
</dbReference>
<proteinExistence type="predicted"/>
<evidence type="ECO:0008006" key="2">
    <source>
        <dbReference type="Google" id="ProtNLM"/>
    </source>
</evidence>
<dbReference type="AlphaFoldDB" id="A0A7S1BF59"/>
<name>A0A7S1BF59_9STRA</name>
<dbReference type="PRINTS" id="PR00019">
    <property type="entry name" value="LEURICHRPT"/>
</dbReference>
<dbReference type="InterPro" id="IPR052595">
    <property type="entry name" value="LRRC69/RLP"/>
</dbReference>
<dbReference type="Pfam" id="PF00560">
    <property type="entry name" value="LRR_1"/>
    <property type="match status" value="2"/>
</dbReference>
<dbReference type="InterPro" id="IPR032675">
    <property type="entry name" value="LRR_dom_sf"/>
</dbReference>
<gene>
    <name evidence="1" type="ORF">CHYS00102_LOCUS11764</name>
</gene>
<dbReference type="InterPro" id="IPR001611">
    <property type="entry name" value="Leu-rich_rpt"/>
</dbReference>
<sequence length="320" mass="35810">MHNMNNTLDSQHGCDHSRCGFLRKLSIMSVLIPASYVLAHETLQVDKKIDNRFNRKKGANLRSRELRNLDVELDCAEIKECDFSGFDESFIGDGWCDWDIGCYNTAACGFDGGDCCKESCEASTHKNKWLTCGMGGYVCMQEKSLDSYSTMFEIVSSESDLAEEGSAQYAAAMFIKFEDGDHALSPDDDRFLQRYIMSVFYFSISNGKYGTFQGASHECKWPGVTCSNKKIREIKLDNLQMTGSIPAEIFSIPGLESLDLSHNDLSGELRANIDDYDQLASLQLLNLSYNNLSGEISDGVLDYLNEIDDLNLKSNNFTDV</sequence>
<organism evidence="1">
    <name type="scientific">Corethron hystrix</name>
    <dbReference type="NCBI Taxonomy" id="216773"/>
    <lineage>
        <taxon>Eukaryota</taxon>
        <taxon>Sar</taxon>
        <taxon>Stramenopiles</taxon>
        <taxon>Ochrophyta</taxon>
        <taxon>Bacillariophyta</taxon>
        <taxon>Coscinodiscophyceae</taxon>
        <taxon>Corethrophycidae</taxon>
        <taxon>Corethrales</taxon>
        <taxon>Corethraceae</taxon>
        <taxon>Corethron</taxon>
    </lineage>
</organism>
<protein>
    <recommendedName>
        <fullName evidence="2">LNR domain-containing protein</fullName>
    </recommendedName>
</protein>
<dbReference type="PANTHER" id="PTHR48057:SF30">
    <property type="entry name" value="DNA-DAMAGE-REPAIR_TOLERATION DRT100-LIKE PROTEIN"/>
    <property type="match status" value="1"/>
</dbReference>
<accession>A0A7S1BF59</accession>
<reference evidence="1" key="1">
    <citation type="submission" date="2021-01" db="EMBL/GenBank/DDBJ databases">
        <authorList>
            <person name="Corre E."/>
            <person name="Pelletier E."/>
            <person name="Niang G."/>
            <person name="Scheremetjew M."/>
            <person name="Finn R."/>
            <person name="Kale V."/>
            <person name="Holt S."/>
            <person name="Cochrane G."/>
            <person name="Meng A."/>
            <person name="Brown T."/>
            <person name="Cohen L."/>
        </authorList>
    </citation>
    <scope>NUCLEOTIDE SEQUENCE</scope>
    <source>
        <strain evidence="1">308</strain>
    </source>
</reference>
<dbReference type="EMBL" id="HBFR01016142">
    <property type="protein sequence ID" value="CAD8884567.1"/>
    <property type="molecule type" value="Transcribed_RNA"/>
</dbReference>
<dbReference type="PANTHER" id="PTHR48057">
    <property type="entry name" value="LEUCINE-RICH REPEAT SERINE/THREONINE-PROTEIN KINASE 1"/>
    <property type="match status" value="1"/>
</dbReference>